<evidence type="ECO:0000256" key="1">
    <source>
        <dbReference type="SAM" id="Phobius"/>
    </source>
</evidence>
<evidence type="ECO:0008006" key="4">
    <source>
        <dbReference type="Google" id="ProtNLM"/>
    </source>
</evidence>
<feature type="transmembrane region" description="Helical" evidence="1">
    <location>
        <begin position="62"/>
        <end position="79"/>
    </location>
</feature>
<evidence type="ECO:0000313" key="2">
    <source>
        <dbReference type="EMBL" id="MDT0691901.1"/>
    </source>
</evidence>
<keyword evidence="1" id="KW-0472">Membrane</keyword>
<feature type="transmembrane region" description="Helical" evidence="1">
    <location>
        <begin position="91"/>
        <end position="110"/>
    </location>
</feature>
<organism evidence="2 3">
    <name type="scientific">Autumnicola patrickiae</name>
    <dbReference type="NCBI Taxonomy" id="3075591"/>
    <lineage>
        <taxon>Bacteria</taxon>
        <taxon>Pseudomonadati</taxon>
        <taxon>Bacteroidota</taxon>
        <taxon>Flavobacteriia</taxon>
        <taxon>Flavobacteriales</taxon>
        <taxon>Flavobacteriaceae</taxon>
        <taxon>Autumnicola</taxon>
    </lineage>
</organism>
<keyword evidence="1" id="KW-1133">Transmembrane helix</keyword>
<keyword evidence="1" id="KW-0812">Transmembrane</keyword>
<keyword evidence="3" id="KW-1185">Reference proteome</keyword>
<feature type="transmembrane region" description="Helical" evidence="1">
    <location>
        <begin position="6"/>
        <end position="25"/>
    </location>
</feature>
<dbReference type="RefSeq" id="WP_265164169.1">
    <property type="nucleotide sequence ID" value="NZ_JAVRHM010000041.1"/>
</dbReference>
<gene>
    <name evidence="2" type="ORF">RM549_19075</name>
</gene>
<proteinExistence type="predicted"/>
<sequence>MEITATVLLFAGAVLGFMAFTHLSMNMSVPKMIWLSHVVLVALGLLALIINAFTTDSMEKHYNLMVIFVIALIPALTMFAKKDINTRKALAIVYGLTGFFGLFWLITYVLP</sequence>
<name>A0ABU3E7D0_9FLAO</name>
<comment type="caution">
    <text evidence="2">The sequence shown here is derived from an EMBL/GenBank/DDBJ whole genome shotgun (WGS) entry which is preliminary data.</text>
</comment>
<protein>
    <recommendedName>
        <fullName evidence="4">NADH dehydrogenase subunit 4</fullName>
    </recommendedName>
</protein>
<accession>A0ABU3E7D0</accession>
<feature type="transmembrane region" description="Helical" evidence="1">
    <location>
        <begin position="32"/>
        <end position="50"/>
    </location>
</feature>
<dbReference type="Proteomes" id="UP001261624">
    <property type="component" value="Unassembled WGS sequence"/>
</dbReference>
<dbReference type="EMBL" id="JAVRHM010000041">
    <property type="protein sequence ID" value="MDT0691901.1"/>
    <property type="molecule type" value="Genomic_DNA"/>
</dbReference>
<reference evidence="2 3" key="1">
    <citation type="submission" date="2023-09" db="EMBL/GenBank/DDBJ databases">
        <authorList>
            <person name="Rey-Velasco X."/>
        </authorList>
    </citation>
    <scope>NUCLEOTIDE SEQUENCE [LARGE SCALE GENOMIC DNA]</scope>
    <source>
        <strain evidence="2 3">F188</strain>
    </source>
</reference>
<evidence type="ECO:0000313" key="3">
    <source>
        <dbReference type="Proteomes" id="UP001261624"/>
    </source>
</evidence>